<dbReference type="FunFam" id="3.40.50.300:FF:000008">
    <property type="entry name" value="ATP-dependent RNA helicase RhlB"/>
    <property type="match status" value="1"/>
</dbReference>
<dbReference type="SMART" id="SM00487">
    <property type="entry name" value="DEXDc"/>
    <property type="match status" value="1"/>
</dbReference>
<feature type="domain" description="DEAD-box RNA helicase Q" evidence="12">
    <location>
        <begin position="181"/>
        <end position="209"/>
    </location>
</feature>
<dbReference type="SUPFAM" id="SSF52540">
    <property type="entry name" value="P-loop containing nucleoside triphosphate hydrolases"/>
    <property type="match status" value="1"/>
</dbReference>
<dbReference type="SMART" id="SM00490">
    <property type="entry name" value="HELICc"/>
    <property type="match status" value="1"/>
</dbReference>
<evidence type="ECO:0000256" key="4">
    <source>
        <dbReference type="ARBA" id="ARBA00022806"/>
    </source>
</evidence>
<evidence type="ECO:0000259" key="12">
    <source>
        <dbReference type="PROSITE" id="PS51195"/>
    </source>
</evidence>
<evidence type="ECO:0000256" key="1">
    <source>
        <dbReference type="ARBA" id="ARBA00012552"/>
    </source>
</evidence>
<dbReference type="GO" id="GO:0016787">
    <property type="term" value="F:hydrolase activity"/>
    <property type="evidence" value="ECO:0007669"/>
    <property type="project" value="UniProtKB-KW"/>
</dbReference>
<feature type="domain" description="Helicase ATP-binding" evidence="10">
    <location>
        <begin position="212"/>
        <end position="387"/>
    </location>
</feature>
<feature type="compositionally biased region" description="Polar residues" evidence="9">
    <location>
        <begin position="116"/>
        <end position="126"/>
    </location>
</feature>
<evidence type="ECO:0000256" key="9">
    <source>
        <dbReference type="SAM" id="MobiDB-lite"/>
    </source>
</evidence>
<sequence>MHRLTARSPVWPGVTQVWSQLIGRELQPCTCPASWSPTRLFSISTSPLRQLSDKDWVQSFLSQAVKKSPSVSSESMGHGEGAQRAQRRHRLFHDLNFEPDRHGRHHDRFSDRSSLHDQYSGFSDSMTEPDWRNMARPPPNFDFYQPAASVTHRSAEEIQSFRRENHIHVVQGQSHVPQPILQFDEGNFSPGILNVLSRQDFSTPMPIQSQGWPIALAGQDLVAIGQTGSGKTLGYLLPALMHIQHQSPLAARDGPIALVMAPTRELVNQIGQVAHAYCKGLQLQTTCLFGGASRSRQLRDLDRGCHLVVATPGRLLDFLSSHQTNLTRTSYVVLDEADRMLDMGFEPQIRQILDQVPPERQMLMWSATWPQGVQELATDFFQSDDHIHLNIGSTQLHANKNITQIVDVVTSQDKMPSFIDFMTNAREHDPHARILVFADTKRAVDMLQRILQNKRIRSHAIHGDKSQSDRDRAIQDFRSGRISTLIATNVAARGLDVDDVKCVFNFDLPTSIEDYVHRIGRTGRRDRSGVSYTLVTSDNINQVDELIQVLKEADQKVNPDLIELSHLKKQGRGLGKKSFRKSDGYSKPRGRKRY</sequence>
<evidence type="ECO:0000256" key="2">
    <source>
        <dbReference type="ARBA" id="ARBA00022741"/>
    </source>
</evidence>
<feature type="short sequence motif" description="Q motif" evidence="7">
    <location>
        <begin position="181"/>
        <end position="209"/>
    </location>
</feature>
<dbReference type="InterPro" id="IPR001650">
    <property type="entry name" value="Helicase_C-like"/>
</dbReference>
<evidence type="ECO:0000256" key="8">
    <source>
        <dbReference type="RuleBase" id="RU000492"/>
    </source>
</evidence>
<dbReference type="AlphaFoldDB" id="A0A553PH18"/>
<dbReference type="InterPro" id="IPR014001">
    <property type="entry name" value="Helicase_ATP-bd"/>
</dbReference>
<dbReference type="OrthoDB" id="196131at2759"/>
<dbReference type="OMA" id="QVAYEWC"/>
<dbReference type="GO" id="GO:0003724">
    <property type="term" value="F:RNA helicase activity"/>
    <property type="evidence" value="ECO:0007669"/>
    <property type="project" value="UniProtKB-EC"/>
</dbReference>
<feature type="region of interest" description="Disordered" evidence="9">
    <location>
        <begin position="103"/>
        <end position="129"/>
    </location>
</feature>
<dbReference type="InterPro" id="IPR014014">
    <property type="entry name" value="RNA_helicase_DEAD_Q_motif"/>
</dbReference>
<gene>
    <name evidence="13" type="ORF">TCAL_02687</name>
</gene>
<comment type="catalytic activity">
    <reaction evidence="6">
        <text>ATP + H2O = ADP + phosphate + H(+)</text>
        <dbReference type="Rhea" id="RHEA:13065"/>
        <dbReference type="ChEBI" id="CHEBI:15377"/>
        <dbReference type="ChEBI" id="CHEBI:15378"/>
        <dbReference type="ChEBI" id="CHEBI:30616"/>
        <dbReference type="ChEBI" id="CHEBI:43474"/>
        <dbReference type="ChEBI" id="CHEBI:456216"/>
        <dbReference type="EC" id="3.6.4.13"/>
    </reaction>
</comment>
<dbReference type="InterPro" id="IPR000629">
    <property type="entry name" value="RNA-helicase_DEAD-box_CS"/>
</dbReference>
<dbReference type="PROSITE" id="PS51192">
    <property type="entry name" value="HELICASE_ATP_BIND_1"/>
    <property type="match status" value="1"/>
</dbReference>
<evidence type="ECO:0000259" key="10">
    <source>
        <dbReference type="PROSITE" id="PS51192"/>
    </source>
</evidence>
<keyword evidence="5 8" id="KW-0067">ATP-binding</keyword>
<organism evidence="13 14">
    <name type="scientific">Tigriopus californicus</name>
    <name type="common">Marine copepod</name>
    <dbReference type="NCBI Taxonomy" id="6832"/>
    <lineage>
        <taxon>Eukaryota</taxon>
        <taxon>Metazoa</taxon>
        <taxon>Ecdysozoa</taxon>
        <taxon>Arthropoda</taxon>
        <taxon>Crustacea</taxon>
        <taxon>Multicrustacea</taxon>
        <taxon>Hexanauplia</taxon>
        <taxon>Copepoda</taxon>
        <taxon>Harpacticoida</taxon>
        <taxon>Harpacticidae</taxon>
        <taxon>Tigriopus</taxon>
    </lineage>
</organism>
<feature type="domain" description="Helicase C-terminal" evidence="11">
    <location>
        <begin position="401"/>
        <end position="565"/>
    </location>
</feature>
<evidence type="ECO:0000256" key="6">
    <source>
        <dbReference type="ARBA" id="ARBA00047984"/>
    </source>
</evidence>
<dbReference type="PROSITE" id="PS00039">
    <property type="entry name" value="DEAD_ATP_HELICASE"/>
    <property type="match status" value="1"/>
</dbReference>
<dbReference type="InterPro" id="IPR011545">
    <property type="entry name" value="DEAD/DEAH_box_helicase_dom"/>
</dbReference>
<keyword evidence="4 8" id="KW-0347">Helicase</keyword>
<dbReference type="FunFam" id="3.40.50.300:FF:000079">
    <property type="entry name" value="probable ATP-dependent RNA helicase DDX17"/>
    <property type="match status" value="1"/>
</dbReference>
<dbReference type="Proteomes" id="UP000318571">
    <property type="component" value="Chromosome 5"/>
</dbReference>
<dbReference type="GO" id="GO:0005524">
    <property type="term" value="F:ATP binding"/>
    <property type="evidence" value="ECO:0007669"/>
    <property type="project" value="UniProtKB-KW"/>
</dbReference>
<dbReference type="EC" id="3.6.4.13" evidence="1"/>
<keyword evidence="3 8" id="KW-0378">Hydrolase</keyword>
<reference evidence="13 14" key="1">
    <citation type="journal article" date="2018" name="Nat. Ecol. Evol.">
        <title>Genomic signatures of mitonuclear coevolution across populations of Tigriopus californicus.</title>
        <authorList>
            <person name="Barreto F.S."/>
            <person name="Watson E.T."/>
            <person name="Lima T.G."/>
            <person name="Willett C.S."/>
            <person name="Edmands S."/>
            <person name="Li W."/>
            <person name="Burton R.S."/>
        </authorList>
    </citation>
    <scope>NUCLEOTIDE SEQUENCE [LARGE SCALE GENOMIC DNA]</scope>
    <source>
        <strain evidence="13 14">San Diego</strain>
    </source>
</reference>
<keyword evidence="14" id="KW-1185">Reference proteome</keyword>
<dbReference type="PROSITE" id="PS51195">
    <property type="entry name" value="Q_MOTIF"/>
    <property type="match status" value="1"/>
</dbReference>
<comment type="similarity">
    <text evidence="8">Belongs to the DEAD box helicase family.</text>
</comment>
<evidence type="ECO:0000313" key="14">
    <source>
        <dbReference type="Proteomes" id="UP000318571"/>
    </source>
</evidence>
<dbReference type="GO" id="GO:0003676">
    <property type="term" value="F:nucleic acid binding"/>
    <property type="evidence" value="ECO:0007669"/>
    <property type="project" value="InterPro"/>
</dbReference>
<feature type="region of interest" description="Disordered" evidence="9">
    <location>
        <begin position="573"/>
        <end position="594"/>
    </location>
</feature>
<evidence type="ECO:0000256" key="7">
    <source>
        <dbReference type="PROSITE-ProRule" id="PRU00552"/>
    </source>
</evidence>
<protein>
    <recommendedName>
        <fullName evidence="1">RNA helicase</fullName>
        <ecNumber evidence="1">3.6.4.13</ecNumber>
    </recommendedName>
</protein>
<dbReference type="STRING" id="6832.A0A553PH18"/>
<keyword evidence="2 8" id="KW-0547">Nucleotide-binding</keyword>
<evidence type="ECO:0000256" key="3">
    <source>
        <dbReference type="ARBA" id="ARBA00022801"/>
    </source>
</evidence>
<evidence type="ECO:0000259" key="11">
    <source>
        <dbReference type="PROSITE" id="PS51194"/>
    </source>
</evidence>
<comment type="caution">
    <text evidence="13">The sequence shown here is derived from an EMBL/GenBank/DDBJ whole genome shotgun (WGS) entry which is preliminary data.</text>
</comment>
<dbReference type="CDD" id="cd18787">
    <property type="entry name" value="SF2_C_DEAD"/>
    <property type="match status" value="1"/>
</dbReference>
<accession>A0A553PH18</accession>
<dbReference type="InterPro" id="IPR027417">
    <property type="entry name" value="P-loop_NTPase"/>
</dbReference>
<name>A0A553PH18_TIGCA</name>
<feature type="region of interest" description="Disordered" evidence="9">
    <location>
        <begin position="67"/>
        <end position="86"/>
    </location>
</feature>
<evidence type="ECO:0000256" key="5">
    <source>
        <dbReference type="ARBA" id="ARBA00022840"/>
    </source>
</evidence>
<evidence type="ECO:0000313" key="13">
    <source>
        <dbReference type="EMBL" id="TRY76967.1"/>
    </source>
</evidence>
<dbReference type="PROSITE" id="PS51194">
    <property type="entry name" value="HELICASE_CTER"/>
    <property type="match status" value="1"/>
</dbReference>
<dbReference type="Gene3D" id="3.40.50.300">
    <property type="entry name" value="P-loop containing nucleotide triphosphate hydrolases"/>
    <property type="match status" value="2"/>
</dbReference>
<dbReference type="EMBL" id="VCGU01000004">
    <property type="protein sequence ID" value="TRY76967.1"/>
    <property type="molecule type" value="Genomic_DNA"/>
</dbReference>
<dbReference type="PANTHER" id="PTHR47958">
    <property type="entry name" value="ATP-DEPENDENT RNA HELICASE DBP3"/>
    <property type="match status" value="1"/>
</dbReference>
<dbReference type="Pfam" id="PF00271">
    <property type="entry name" value="Helicase_C"/>
    <property type="match status" value="1"/>
</dbReference>
<dbReference type="Pfam" id="PF00270">
    <property type="entry name" value="DEAD"/>
    <property type="match status" value="1"/>
</dbReference>
<proteinExistence type="inferred from homology"/>